<protein>
    <submittedName>
        <fullName evidence="2">USF-like protein</fullName>
    </submittedName>
</protein>
<gene>
    <name evidence="2" type="ORF">MAR_031133</name>
</gene>
<dbReference type="InterPro" id="IPR002925">
    <property type="entry name" value="Dienelactn_hydro"/>
</dbReference>
<proteinExistence type="predicted"/>
<accession>A0ABY7F5U4</accession>
<dbReference type="EMBL" id="CP111021">
    <property type="protein sequence ID" value="WAR16539.1"/>
    <property type="molecule type" value="Genomic_DNA"/>
</dbReference>
<feature type="domain" description="Dienelactone hydrolase" evidence="1">
    <location>
        <begin position="20"/>
        <end position="184"/>
    </location>
</feature>
<dbReference type="PANTHER" id="PTHR46623">
    <property type="entry name" value="CARBOXYMETHYLENEBUTENOLIDASE-RELATED"/>
    <property type="match status" value="1"/>
</dbReference>
<keyword evidence="3" id="KW-1185">Reference proteome</keyword>
<reference evidence="2" key="1">
    <citation type="submission" date="2022-11" db="EMBL/GenBank/DDBJ databases">
        <title>Centuries of genome instability and evolution in soft-shell clam transmissible cancer (bioRxiv).</title>
        <authorList>
            <person name="Hart S.F.M."/>
            <person name="Yonemitsu M.A."/>
            <person name="Giersch R.M."/>
            <person name="Beal B.F."/>
            <person name="Arriagada G."/>
            <person name="Davis B.W."/>
            <person name="Ostrander E.A."/>
            <person name="Goff S.P."/>
            <person name="Metzger M.J."/>
        </authorList>
    </citation>
    <scope>NUCLEOTIDE SEQUENCE</scope>
    <source>
        <strain evidence="2">MELC-2E11</strain>
        <tissue evidence="2">Siphon/mantle</tissue>
    </source>
</reference>
<organism evidence="2 3">
    <name type="scientific">Mya arenaria</name>
    <name type="common">Soft-shell clam</name>
    <dbReference type="NCBI Taxonomy" id="6604"/>
    <lineage>
        <taxon>Eukaryota</taxon>
        <taxon>Metazoa</taxon>
        <taxon>Spiralia</taxon>
        <taxon>Lophotrochozoa</taxon>
        <taxon>Mollusca</taxon>
        <taxon>Bivalvia</taxon>
        <taxon>Autobranchia</taxon>
        <taxon>Heteroconchia</taxon>
        <taxon>Euheterodonta</taxon>
        <taxon>Imparidentia</taxon>
        <taxon>Neoheterodontei</taxon>
        <taxon>Myida</taxon>
        <taxon>Myoidea</taxon>
        <taxon>Myidae</taxon>
        <taxon>Mya</taxon>
    </lineage>
</organism>
<dbReference type="Pfam" id="PF01738">
    <property type="entry name" value="DLH"/>
    <property type="match status" value="1"/>
</dbReference>
<evidence type="ECO:0000313" key="2">
    <source>
        <dbReference type="EMBL" id="WAR16539.1"/>
    </source>
</evidence>
<dbReference type="PANTHER" id="PTHR46623:SF6">
    <property type="entry name" value="ALPHA_BETA-HYDROLASES SUPERFAMILY PROTEIN"/>
    <property type="match status" value="1"/>
</dbReference>
<dbReference type="InterPro" id="IPR051049">
    <property type="entry name" value="Dienelactone_hydrolase-like"/>
</dbReference>
<dbReference type="Proteomes" id="UP001164746">
    <property type="component" value="Chromosome 10"/>
</dbReference>
<name>A0ABY7F5U4_MYAAR</name>
<evidence type="ECO:0000313" key="3">
    <source>
        <dbReference type="Proteomes" id="UP001164746"/>
    </source>
</evidence>
<dbReference type="Gene3D" id="3.40.50.1820">
    <property type="entry name" value="alpha/beta hydrolase"/>
    <property type="match status" value="1"/>
</dbReference>
<sequence>MSKVEFDSANSKGPCPGVLQDLYRGKVATDSETAGHLMDNLDWDGALADIAGAAKFLMSKGCKKVGVTGFCMGGALSLATAVKVSEISAAAPFYGIPDSAKYDVSTITIPVQAHFGDKDDLEGFSSPADAEALKGRMKDERFELFMYPGCGHAFTNPTGPLGNYNEEQCKIALGRMQEFMNKYLA</sequence>
<evidence type="ECO:0000259" key="1">
    <source>
        <dbReference type="Pfam" id="PF01738"/>
    </source>
</evidence>
<dbReference type="SUPFAM" id="SSF53474">
    <property type="entry name" value="alpha/beta-Hydrolases"/>
    <property type="match status" value="1"/>
</dbReference>
<dbReference type="InterPro" id="IPR029058">
    <property type="entry name" value="AB_hydrolase_fold"/>
</dbReference>